<evidence type="ECO:0000256" key="1">
    <source>
        <dbReference type="SAM" id="MobiDB-lite"/>
    </source>
</evidence>
<feature type="region of interest" description="Disordered" evidence="1">
    <location>
        <begin position="84"/>
        <end position="112"/>
    </location>
</feature>
<evidence type="ECO:0000313" key="2">
    <source>
        <dbReference type="EnsemblMetazoa" id="AMEM002485-PA"/>
    </source>
</evidence>
<name>A0A182URR2_ANOME</name>
<proteinExistence type="predicted"/>
<organism evidence="2 3">
    <name type="scientific">Anopheles merus</name>
    <name type="common">Mosquito</name>
    <dbReference type="NCBI Taxonomy" id="30066"/>
    <lineage>
        <taxon>Eukaryota</taxon>
        <taxon>Metazoa</taxon>
        <taxon>Ecdysozoa</taxon>
        <taxon>Arthropoda</taxon>
        <taxon>Hexapoda</taxon>
        <taxon>Insecta</taxon>
        <taxon>Pterygota</taxon>
        <taxon>Neoptera</taxon>
        <taxon>Endopterygota</taxon>
        <taxon>Diptera</taxon>
        <taxon>Nematocera</taxon>
        <taxon>Culicoidea</taxon>
        <taxon>Culicidae</taxon>
        <taxon>Anophelinae</taxon>
        <taxon>Anopheles</taxon>
    </lineage>
</organism>
<reference evidence="2" key="1">
    <citation type="submission" date="2020-05" db="UniProtKB">
        <authorList>
            <consortium name="EnsemblMetazoa"/>
        </authorList>
    </citation>
    <scope>IDENTIFICATION</scope>
    <source>
        <strain evidence="2">MAF</strain>
    </source>
</reference>
<dbReference type="EnsemblMetazoa" id="AMEM002485-RA">
    <property type="protein sequence ID" value="AMEM002485-PA"/>
    <property type="gene ID" value="AMEM002485"/>
</dbReference>
<protein>
    <submittedName>
        <fullName evidence="2">Uncharacterized protein</fullName>
    </submittedName>
</protein>
<feature type="region of interest" description="Disordered" evidence="1">
    <location>
        <begin position="23"/>
        <end position="62"/>
    </location>
</feature>
<sequence length="135" mass="14527">MRDFASLFGGQYQTIFGGSPSCAGGSGSLGGSSSSSSGDCCSSSGGGGSSGTSQRRRSVSLGPFRRRIRSEFSLLDYFFHQPKHGRHTRYPNQAIPHSRAETQKSSRTHAAERERTWGGLTLAMQTEKQAASECW</sequence>
<dbReference type="AlphaFoldDB" id="A0A182URR2"/>
<dbReference type="Proteomes" id="UP000075903">
    <property type="component" value="Unassembled WGS sequence"/>
</dbReference>
<dbReference type="VEuPathDB" id="VectorBase:AMEM21_015113"/>
<dbReference type="VEuPathDB" id="VectorBase:AMEM002485"/>
<feature type="compositionally biased region" description="Low complexity" evidence="1">
    <location>
        <begin position="31"/>
        <end position="43"/>
    </location>
</feature>
<accession>A0A182URR2</accession>
<keyword evidence="3" id="KW-1185">Reference proteome</keyword>
<feature type="compositionally biased region" description="Basic and acidic residues" evidence="1">
    <location>
        <begin position="98"/>
        <end position="112"/>
    </location>
</feature>
<evidence type="ECO:0000313" key="3">
    <source>
        <dbReference type="Proteomes" id="UP000075903"/>
    </source>
</evidence>